<accession>A0A5C6CZG8</accession>
<evidence type="ECO:0000256" key="1">
    <source>
        <dbReference type="SAM" id="SignalP"/>
    </source>
</evidence>
<keyword evidence="1" id="KW-0732">Signal</keyword>
<dbReference type="GO" id="GO:0000272">
    <property type="term" value="P:polysaccharide catabolic process"/>
    <property type="evidence" value="ECO:0007669"/>
    <property type="project" value="InterPro"/>
</dbReference>
<proteinExistence type="predicted"/>
<comment type="caution">
    <text evidence="2">The sequence shown here is derived from an EMBL/GenBank/DDBJ whole genome shotgun (WGS) entry which is preliminary data.</text>
</comment>
<keyword evidence="3" id="KW-1185">Reference proteome</keyword>
<dbReference type="InterPro" id="IPR002105">
    <property type="entry name" value="Dockerin_1_rpt"/>
</dbReference>
<dbReference type="InterPro" id="IPR036439">
    <property type="entry name" value="Dockerin_dom_sf"/>
</dbReference>
<dbReference type="Proteomes" id="UP000318437">
    <property type="component" value="Unassembled WGS sequence"/>
</dbReference>
<evidence type="ECO:0000313" key="3">
    <source>
        <dbReference type="Proteomes" id="UP000318437"/>
    </source>
</evidence>
<feature type="chain" id="PRO_5022715948" evidence="1">
    <location>
        <begin position="21"/>
        <end position="705"/>
    </location>
</feature>
<evidence type="ECO:0000313" key="2">
    <source>
        <dbReference type="EMBL" id="TWU29325.1"/>
    </source>
</evidence>
<protein>
    <submittedName>
        <fullName evidence="2">Uncharacterized protein</fullName>
    </submittedName>
</protein>
<dbReference type="Gene3D" id="1.10.1330.10">
    <property type="entry name" value="Dockerin domain"/>
    <property type="match status" value="1"/>
</dbReference>
<dbReference type="PROSITE" id="PS00018">
    <property type="entry name" value="EF_HAND_1"/>
    <property type="match status" value="1"/>
</dbReference>
<feature type="signal peptide" evidence="1">
    <location>
        <begin position="1"/>
        <end position="20"/>
    </location>
</feature>
<reference evidence="2 3" key="1">
    <citation type="submission" date="2019-02" db="EMBL/GenBank/DDBJ databases">
        <title>Deep-cultivation of Planctomycetes and their phenomic and genomic characterization uncovers novel biology.</title>
        <authorList>
            <person name="Wiegand S."/>
            <person name="Jogler M."/>
            <person name="Boedeker C."/>
            <person name="Pinto D."/>
            <person name="Vollmers J."/>
            <person name="Rivas-Marin E."/>
            <person name="Kohn T."/>
            <person name="Peeters S.H."/>
            <person name="Heuer A."/>
            <person name="Rast P."/>
            <person name="Oberbeckmann S."/>
            <person name="Bunk B."/>
            <person name="Jeske O."/>
            <person name="Meyerdierks A."/>
            <person name="Storesund J.E."/>
            <person name="Kallscheuer N."/>
            <person name="Luecker S."/>
            <person name="Lage O.M."/>
            <person name="Pohl T."/>
            <person name="Merkel B.J."/>
            <person name="Hornburger P."/>
            <person name="Mueller R.-W."/>
            <person name="Bruemmer F."/>
            <person name="Labrenz M."/>
            <person name="Spormann A.M."/>
            <person name="Op Den Camp H."/>
            <person name="Overmann J."/>
            <person name="Amann R."/>
            <person name="Jetten M.S.M."/>
            <person name="Mascher T."/>
            <person name="Medema M.H."/>
            <person name="Devos D.P."/>
            <person name="Kaster A.-K."/>
            <person name="Ovreas L."/>
            <person name="Rohde M."/>
            <person name="Galperin M.Y."/>
            <person name="Jogler C."/>
        </authorList>
    </citation>
    <scope>NUCLEOTIDE SEQUENCE [LARGE SCALE GENOMIC DNA]</scope>
    <source>
        <strain evidence="2 3">Pla144</strain>
    </source>
</reference>
<dbReference type="InterPro" id="IPR018247">
    <property type="entry name" value="EF_Hand_1_Ca_BS"/>
</dbReference>
<dbReference type="Gene3D" id="2.60.120.260">
    <property type="entry name" value="Galactose-binding domain-like"/>
    <property type="match status" value="1"/>
</dbReference>
<sequence precursor="true">MPSRCLLASFILAFVLSCLPGNLLTATDFSVVPLLDGERDGELNYWGGPFGTLNMVGMTKQTSVVHSGNAAYQANLGSLPANTLSFFQTFSSERTGTEAQRQTRDLTRYDGFEGYFRNDTNAPLSIRLELKDYRDSNSHRASKTFTIPTGATWNKVSSNFDLGAGWSVVGNPDISRTYIASFVLNETSAVSGSYYLDDFSLIEPGGPVDPQTAPIEDLAERLARRQFEGLWSGRNRTTGLIYNHKDDVGVAAMNTTGGVLWMLPNAVKRGWVSQTEADSVVSQIATSLNTNLNQTSYVPTRFINPVTAAIPGGNNEESSIDSSFIALALHNYKSQPTTSPALAAQIDAVQNRFQLDAFAIASGFRLAYFPATGFTGGTYNGYTNEGKVISLAAEALEAHHVPLESLWNSDTNRTRTSLVNPLDAHLVHSSTLFRAPFEQALLNLFVDTSDRGVDNYPVRSLATNPWQNFLRYEREVAAKLEQLGRDNFFQPDAASGAPFSSYQQYSLYNNFGQPDLFMPWSVAFAMLAGTDGAEDALRALVQIDGVSGPLGLADTVRWNTGQSEPYFVSNSGDNWNTVLSTMALLEYLDRLNGEQSGSEFFAQLAGIKSALNEVFIEGDLNGDGVTNSADLSLWQNGYGIPSIGSPLAGDANGDGYVDGGDFLRWQRGYTGVENLSNTTVVPEPAVIVLLLLSLIGLPCRRLKNS</sequence>
<dbReference type="PROSITE" id="PS51257">
    <property type="entry name" value="PROKAR_LIPOPROTEIN"/>
    <property type="match status" value="1"/>
</dbReference>
<dbReference type="AlphaFoldDB" id="A0A5C6CZG8"/>
<dbReference type="EMBL" id="SJPS01000001">
    <property type="protein sequence ID" value="TWU29325.1"/>
    <property type="molecule type" value="Genomic_DNA"/>
</dbReference>
<dbReference type="CDD" id="cd14256">
    <property type="entry name" value="Dockerin_I"/>
    <property type="match status" value="1"/>
</dbReference>
<dbReference type="RefSeq" id="WP_146447369.1">
    <property type="nucleotide sequence ID" value="NZ_SJPS01000001.1"/>
</dbReference>
<gene>
    <name evidence="2" type="ORF">Pla144_01010</name>
</gene>
<dbReference type="Gene3D" id="1.50.10.140">
    <property type="match status" value="1"/>
</dbReference>
<name>A0A5C6CZG8_9BACT</name>
<dbReference type="Pfam" id="PF00404">
    <property type="entry name" value="Dockerin_1"/>
    <property type="match status" value="1"/>
</dbReference>
<dbReference type="SUPFAM" id="SSF63446">
    <property type="entry name" value="Type I dockerin domain"/>
    <property type="match status" value="1"/>
</dbReference>
<organism evidence="2 3">
    <name type="scientific">Bythopirellula polymerisocia</name>
    <dbReference type="NCBI Taxonomy" id="2528003"/>
    <lineage>
        <taxon>Bacteria</taxon>
        <taxon>Pseudomonadati</taxon>
        <taxon>Planctomycetota</taxon>
        <taxon>Planctomycetia</taxon>
        <taxon>Pirellulales</taxon>
        <taxon>Lacipirellulaceae</taxon>
        <taxon>Bythopirellula</taxon>
    </lineage>
</organism>
<dbReference type="GO" id="GO:0004553">
    <property type="term" value="F:hydrolase activity, hydrolyzing O-glycosyl compounds"/>
    <property type="evidence" value="ECO:0007669"/>
    <property type="project" value="InterPro"/>
</dbReference>
<dbReference type="OrthoDB" id="223469at2"/>